<feature type="compositionally biased region" description="Pro residues" evidence="1">
    <location>
        <begin position="104"/>
        <end position="115"/>
    </location>
</feature>
<dbReference type="VEuPathDB" id="CryptoDB:Vbra_10754"/>
<feature type="region of interest" description="Disordered" evidence="1">
    <location>
        <begin position="63"/>
        <end position="118"/>
    </location>
</feature>
<dbReference type="EMBL" id="CDMY01001040">
    <property type="protein sequence ID" value="CEM39557.1"/>
    <property type="molecule type" value="Genomic_DNA"/>
</dbReference>
<feature type="compositionally biased region" description="Basic residues" evidence="1">
    <location>
        <begin position="322"/>
        <end position="332"/>
    </location>
</feature>
<feature type="compositionally biased region" description="Polar residues" evidence="1">
    <location>
        <begin position="236"/>
        <end position="252"/>
    </location>
</feature>
<feature type="region of interest" description="Disordered" evidence="1">
    <location>
        <begin position="140"/>
        <end position="378"/>
    </location>
</feature>
<feature type="compositionally biased region" description="Basic residues" evidence="1">
    <location>
        <begin position="344"/>
        <end position="358"/>
    </location>
</feature>
<dbReference type="OMA" id="QTHMHAN"/>
<dbReference type="InParanoid" id="A0A0G4H6W6"/>
<sequence>MDTEAKRSGSEAQPLLREPEPTCLERFCGCLCFGFLRPRAAQQPARVVQGTVPGYQAAVVPAPCQPTPTDSKETASPTETAKSSIVTRDVKGDTTRADTDASTVPPPLLQDPPPMQTIEAPTAAKPEEVDAAPVVEKHEEVEAPVAQTMTKSAMTTEKAAVTVDTADKDTAAAEGDGASSSAKPPSPPTHKPTIASDPQKEKTESSPKSGKRPGRGSGGGAEPYRPPGARDKKPSATHSTSQPRPSPGANNPHSHTHTSTSSGTTSHHRSGHAHGNAHGHWQPVHHPTPTPPGGMTAPPTQTHMHANTAGDGVHTHDERHGGQPHRAGRGGRGRGGGRGGGHYQHQRGGGRGRGRGHYVPRGGGGGGGSGSGGGGGYN</sequence>
<feature type="compositionally biased region" description="Gly residues" evidence="1">
    <location>
        <begin position="333"/>
        <end position="343"/>
    </location>
</feature>
<feature type="compositionally biased region" description="Gly residues" evidence="1">
    <location>
        <begin position="361"/>
        <end position="378"/>
    </location>
</feature>
<feature type="compositionally biased region" description="Low complexity" evidence="1">
    <location>
        <begin position="293"/>
        <end position="302"/>
    </location>
</feature>
<dbReference type="AlphaFoldDB" id="A0A0G4H6W6"/>
<feature type="compositionally biased region" description="Low complexity" evidence="1">
    <location>
        <begin position="172"/>
        <end position="183"/>
    </location>
</feature>
<organism evidence="2 3">
    <name type="scientific">Vitrella brassicaformis (strain CCMP3155)</name>
    <dbReference type="NCBI Taxonomy" id="1169540"/>
    <lineage>
        <taxon>Eukaryota</taxon>
        <taxon>Sar</taxon>
        <taxon>Alveolata</taxon>
        <taxon>Colpodellida</taxon>
        <taxon>Vitrellaceae</taxon>
        <taxon>Vitrella</taxon>
    </lineage>
</organism>
<dbReference type="Proteomes" id="UP000041254">
    <property type="component" value="Unassembled WGS sequence"/>
</dbReference>
<evidence type="ECO:0000313" key="3">
    <source>
        <dbReference type="Proteomes" id="UP000041254"/>
    </source>
</evidence>
<protein>
    <submittedName>
        <fullName evidence="2">Uncharacterized protein</fullName>
    </submittedName>
</protein>
<accession>A0A0G4H6W6</accession>
<proteinExistence type="predicted"/>
<feature type="compositionally biased region" description="Basic and acidic residues" evidence="1">
    <location>
        <begin position="88"/>
        <end position="99"/>
    </location>
</feature>
<evidence type="ECO:0000256" key="1">
    <source>
        <dbReference type="SAM" id="MobiDB-lite"/>
    </source>
</evidence>
<name>A0A0G4H6W6_VITBC</name>
<keyword evidence="3" id="KW-1185">Reference proteome</keyword>
<feature type="compositionally biased region" description="Polar residues" evidence="1">
    <location>
        <begin position="74"/>
        <end position="86"/>
    </location>
</feature>
<reference evidence="2 3" key="1">
    <citation type="submission" date="2014-11" db="EMBL/GenBank/DDBJ databases">
        <authorList>
            <person name="Zhu J."/>
            <person name="Qi W."/>
            <person name="Song R."/>
        </authorList>
    </citation>
    <scope>NUCLEOTIDE SEQUENCE [LARGE SCALE GENOMIC DNA]</scope>
</reference>
<evidence type="ECO:0000313" key="2">
    <source>
        <dbReference type="EMBL" id="CEM39557.1"/>
    </source>
</evidence>
<gene>
    <name evidence="2" type="ORF">Vbra_10754</name>
</gene>
<feature type="compositionally biased region" description="Basic residues" evidence="1">
    <location>
        <begin position="266"/>
        <end position="277"/>
    </location>
</feature>